<dbReference type="Pfam" id="PF00440">
    <property type="entry name" value="TetR_N"/>
    <property type="match status" value="1"/>
</dbReference>
<feature type="DNA-binding region" description="H-T-H motif" evidence="4">
    <location>
        <begin position="45"/>
        <end position="64"/>
    </location>
</feature>
<keyword evidence="2 4" id="KW-0238">DNA-binding</keyword>
<dbReference type="InterPro" id="IPR009057">
    <property type="entry name" value="Homeodomain-like_sf"/>
</dbReference>
<sequence>MTAPVPKGRSRGRPSRSEEQIAEMRDHISACALRLFQEEGYEAVSMRRLAREADLTVMTLYKYFDNKIDILSALWAQVFAELFDHLDQIAAQESDPLARLHSVALGYVTYWLDHRQHYFMIFMSKGISQADVRGFIEDAATLERFNLLSDSLAAALGDNVAPDVKRLKSELLLCILNGIAHNLITISSYSWSAPEEIVHTAIDGLVPT</sequence>
<keyword evidence="3" id="KW-0804">Transcription</keyword>
<dbReference type="InterPro" id="IPR050109">
    <property type="entry name" value="HTH-type_TetR-like_transc_reg"/>
</dbReference>
<feature type="domain" description="HTH tetR-type" evidence="5">
    <location>
        <begin position="22"/>
        <end position="82"/>
    </location>
</feature>
<evidence type="ECO:0000256" key="4">
    <source>
        <dbReference type="PROSITE-ProRule" id="PRU00335"/>
    </source>
</evidence>
<dbReference type="EMBL" id="BMXE01000002">
    <property type="protein sequence ID" value="GHB26324.1"/>
    <property type="molecule type" value="Genomic_DNA"/>
</dbReference>
<dbReference type="PROSITE" id="PS50977">
    <property type="entry name" value="HTH_TETR_2"/>
    <property type="match status" value="1"/>
</dbReference>
<evidence type="ECO:0000256" key="1">
    <source>
        <dbReference type="ARBA" id="ARBA00023015"/>
    </source>
</evidence>
<evidence type="ECO:0000259" key="5">
    <source>
        <dbReference type="PROSITE" id="PS50977"/>
    </source>
</evidence>
<gene>
    <name evidence="6" type="ORF">GCM10007094_13190</name>
</gene>
<dbReference type="PANTHER" id="PTHR30055">
    <property type="entry name" value="HTH-TYPE TRANSCRIPTIONAL REGULATOR RUTR"/>
    <property type="match status" value="1"/>
</dbReference>
<keyword evidence="7" id="KW-1185">Reference proteome</keyword>
<evidence type="ECO:0000256" key="2">
    <source>
        <dbReference type="ARBA" id="ARBA00023125"/>
    </source>
</evidence>
<dbReference type="SUPFAM" id="SSF46689">
    <property type="entry name" value="Homeodomain-like"/>
    <property type="match status" value="1"/>
</dbReference>
<dbReference type="PANTHER" id="PTHR30055:SF240">
    <property type="entry name" value="HTH-TYPE TRANSCRIPTIONAL REGULATOR ACRR"/>
    <property type="match status" value="1"/>
</dbReference>
<dbReference type="InterPro" id="IPR001647">
    <property type="entry name" value="HTH_TetR"/>
</dbReference>
<protein>
    <submittedName>
        <fullName evidence="6">TetR family transcriptional regulator</fullName>
    </submittedName>
</protein>
<dbReference type="Proteomes" id="UP000637980">
    <property type="component" value="Unassembled WGS sequence"/>
</dbReference>
<dbReference type="Gene3D" id="1.10.357.10">
    <property type="entry name" value="Tetracycline Repressor, domain 2"/>
    <property type="match status" value="1"/>
</dbReference>
<evidence type="ECO:0000313" key="7">
    <source>
        <dbReference type="Proteomes" id="UP000637980"/>
    </source>
</evidence>
<evidence type="ECO:0000256" key="3">
    <source>
        <dbReference type="ARBA" id="ARBA00023163"/>
    </source>
</evidence>
<organism evidence="6 7">
    <name type="scientific">Pseudovibrio japonicus</name>
    <dbReference type="NCBI Taxonomy" id="366534"/>
    <lineage>
        <taxon>Bacteria</taxon>
        <taxon>Pseudomonadati</taxon>
        <taxon>Pseudomonadota</taxon>
        <taxon>Alphaproteobacteria</taxon>
        <taxon>Hyphomicrobiales</taxon>
        <taxon>Stappiaceae</taxon>
        <taxon>Pseudovibrio</taxon>
    </lineage>
</organism>
<keyword evidence="1" id="KW-0805">Transcription regulation</keyword>
<proteinExistence type="predicted"/>
<reference evidence="7" key="1">
    <citation type="journal article" date="2019" name="Int. J. Syst. Evol. Microbiol.">
        <title>The Global Catalogue of Microorganisms (GCM) 10K type strain sequencing project: providing services to taxonomists for standard genome sequencing and annotation.</title>
        <authorList>
            <consortium name="The Broad Institute Genomics Platform"/>
            <consortium name="The Broad Institute Genome Sequencing Center for Infectious Disease"/>
            <person name="Wu L."/>
            <person name="Ma J."/>
        </authorList>
    </citation>
    <scope>NUCLEOTIDE SEQUENCE [LARGE SCALE GENOMIC DNA]</scope>
    <source>
        <strain evidence="7">KCTC 12861</strain>
    </source>
</reference>
<dbReference type="RefSeq" id="WP_189435974.1">
    <property type="nucleotide sequence ID" value="NZ_BMXE01000002.1"/>
</dbReference>
<comment type="caution">
    <text evidence="6">The sequence shown here is derived from an EMBL/GenBank/DDBJ whole genome shotgun (WGS) entry which is preliminary data.</text>
</comment>
<name>A0ABQ3E7W9_9HYPH</name>
<dbReference type="PRINTS" id="PR00455">
    <property type="entry name" value="HTHTETR"/>
</dbReference>
<evidence type="ECO:0000313" key="6">
    <source>
        <dbReference type="EMBL" id="GHB26324.1"/>
    </source>
</evidence>
<accession>A0ABQ3E7W9</accession>